<name>A0A644ZLZ0_9ZZZZ</name>
<reference evidence="1" key="1">
    <citation type="submission" date="2019-08" db="EMBL/GenBank/DDBJ databases">
        <authorList>
            <person name="Kucharzyk K."/>
            <person name="Murdoch R.W."/>
            <person name="Higgins S."/>
            <person name="Loffler F."/>
        </authorList>
    </citation>
    <scope>NUCLEOTIDE SEQUENCE</scope>
</reference>
<sequence length="171" mass="19744">MFLENLPVELNRLADPLLCHEYVRALADELQCVAVPRDEQRVDSLRLTFFRKGAQDIVRLIARRFTDGDAHLLQQLLKHGKLRAQIFLRLPAPRLVRLKLLVTKGGTMHIERDNQIVRIALDKLEEHTDKPVQRACRHAGARRHRRQRVICAVHQAVTVNCDELFQAAPPF</sequence>
<organism evidence="1">
    <name type="scientific">bioreactor metagenome</name>
    <dbReference type="NCBI Taxonomy" id="1076179"/>
    <lineage>
        <taxon>unclassified sequences</taxon>
        <taxon>metagenomes</taxon>
        <taxon>ecological metagenomes</taxon>
    </lineage>
</organism>
<comment type="caution">
    <text evidence="1">The sequence shown here is derived from an EMBL/GenBank/DDBJ whole genome shotgun (WGS) entry which is preliminary data.</text>
</comment>
<protein>
    <submittedName>
        <fullName evidence="1">Uncharacterized protein</fullName>
    </submittedName>
</protein>
<gene>
    <name evidence="1" type="ORF">SDC9_88455</name>
</gene>
<accession>A0A644ZLZ0</accession>
<evidence type="ECO:0000313" key="1">
    <source>
        <dbReference type="EMBL" id="MPM41796.1"/>
    </source>
</evidence>
<dbReference type="AlphaFoldDB" id="A0A644ZLZ0"/>
<proteinExistence type="predicted"/>
<dbReference type="EMBL" id="VSSQ01009494">
    <property type="protein sequence ID" value="MPM41796.1"/>
    <property type="molecule type" value="Genomic_DNA"/>
</dbReference>